<dbReference type="InterPro" id="IPR034405">
    <property type="entry name" value="F420"/>
</dbReference>
<organism evidence="9 10">
    <name type="scientific">Ignicoccus pacificus DSM 13166</name>
    <dbReference type="NCBI Taxonomy" id="940294"/>
    <lineage>
        <taxon>Archaea</taxon>
        <taxon>Thermoproteota</taxon>
        <taxon>Thermoprotei</taxon>
        <taxon>Desulfurococcales</taxon>
        <taxon>Desulfurococcaceae</taxon>
        <taxon>Ignicoccus</taxon>
    </lineage>
</organism>
<dbReference type="GO" id="GO:0051539">
    <property type="term" value="F:4 iron, 4 sulfur cluster binding"/>
    <property type="evidence" value="ECO:0007669"/>
    <property type="project" value="UniProtKB-KW"/>
</dbReference>
<feature type="binding site" evidence="6">
    <location>
        <position position="50"/>
    </location>
    <ligand>
        <name>[4Fe-4S] cluster</name>
        <dbReference type="ChEBI" id="CHEBI:49883"/>
        <note>4Fe-4S-S-AdoMet</note>
    </ligand>
</feature>
<dbReference type="AlphaFoldDB" id="A0A977KAB8"/>
<dbReference type="PANTHER" id="PTHR43076">
    <property type="entry name" value="FO SYNTHASE (COFH)"/>
    <property type="match status" value="1"/>
</dbReference>
<gene>
    <name evidence="9" type="ORF">IPA_03555</name>
</gene>
<dbReference type="InterPro" id="IPR007197">
    <property type="entry name" value="rSAM"/>
</dbReference>
<dbReference type="PIRSF" id="PIRSF004762">
    <property type="entry name" value="CHP00423"/>
    <property type="match status" value="1"/>
</dbReference>
<evidence type="ECO:0000256" key="7">
    <source>
        <dbReference type="PIRSR" id="PIRSR004762-2"/>
    </source>
</evidence>
<dbReference type="GO" id="GO:0046872">
    <property type="term" value="F:metal ion binding"/>
    <property type="evidence" value="ECO:0007669"/>
    <property type="project" value="UniProtKB-KW"/>
</dbReference>
<evidence type="ECO:0000256" key="6">
    <source>
        <dbReference type="PIRSR" id="PIRSR004762-1"/>
    </source>
</evidence>
<dbReference type="Gene3D" id="3.20.20.70">
    <property type="entry name" value="Aldolase class I"/>
    <property type="match status" value="1"/>
</dbReference>
<dbReference type="InterPro" id="IPR045567">
    <property type="entry name" value="CofH/MnqC-like_C"/>
</dbReference>
<dbReference type="SFLD" id="SFLDG01389">
    <property type="entry name" value="menaquinone_synthsis_involved"/>
    <property type="match status" value="1"/>
</dbReference>
<feature type="binding site" evidence="6">
    <location>
        <position position="57"/>
    </location>
    <ligand>
        <name>[4Fe-4S] cluster</name>
        <dbReference type="ChEBI" id="CHEBI:49883"/>
        <note>4Fe-4S-S-AdoMet</note>
    </ligand>
</feature>
<evidence type="ECO:0000256" key="5">
    <source>
        <dbReference type="ARBA" id="ARBA00023014"/>
    </source>
</evidence>
<keyword evidence="5 6" id="KW-0411">Iron-sulfur</keyword>
<name>A0A977KAB8_9CREN</name>
<keyword evidence="10" id="KW-1185">Reference proteome</keyword>
<dbReference type="InterPro" id="IPR058240">
    <property type="entry name" value="rSAM_sf"/>
</dbReference>
<dbReference type="PANTHER" id="PTHR43076:SF14">
    <property type="entry name" value="RADICAL SAM DOMAIN PROTEIN"/>
    <property type="match status" value="1"/>
</dbReference>
<comment type="cofactor">
    <cofactor evidence="6">
        <name>[4Fe-4S] cluster</name>
        <dbReference type="ChEBI" id="CHEBI:49883"/>
    </cofactor>
    <text evidence="6">Binds 1 [4Fe-4S] cluster. The cluster is coordinated with 3 cysteines and an exchangeable S-adenosyl-L-methionine.</text>
</comment>
<dbReference type="SFLD" id="SFLDF00343">
    <property type="entry name" value="aminofutalosine_synthase_(mqnE"/>
    <property type="match status" value="1"/>
</dbReference>
<evidence type="ECO:0000259" key="8">
    <source>
        <dbReference type="PROSITE" id="PS51918"/>
    </source>
</evidence>
<dbReference type="Pfam" id="PF04055">
    <property type="entry name" value="Radical_SAM"/>
    <property type="match status" value="1"/>
</dbReference>
<dbReference type="SFLD" id="SFLDS00029">
    <property type="entry name" value="Radical_SAM"/>
    <property type="match status" value="1"/>
</dbReference>
<evidence type="ECO:0000313" key="9">
    <source>
        <dbReference type="EMBL" id="UXD21373.1"/>
    </source>
</evidence>
<evidence type="ECO:0000313" key="10">
    <source>
        <dbReference type="Proteomes" id="UP001063698"/>
    </source>
</evidence>
<dbReference type="Pfam" id="PF19288">
    <property type="entry name" value="CofH_C"/>
    <property type="match status" value="1"/>
</dbReference>
<feature type="binding site" evidence="6">
    <location>
        <position position="54"/>
    </location>
    <ligand>
        <name>[4Fe-4S] cluster</name>
        <dbReference type="ChEBI" id="CHEBI:49883"/>
        <note>4Fe-4S-S-AdoMet</note>
    </ligand>
</feature>
<keyword evidence="1 6" id="KW-0004">4Fe-4S</keyword>
<reference evidence="9" key="1">
    <citation type="submission" date="2013-11" db="EMBL/GenBank/DDBJ databases">
        <title>Comparative genomics of Ignicoccus.</title>
        <authorList>
            <person name="Podar M."/>
        </authorList>
    </citation>
    <scope>NUCLEOTIDE SEQUENCE</scope>
    <source>
        <strain evidence="9">DSM 13166</strain>
    </source>
</reference>
<keyword evidence="3" id="KW-0479">Metal-binding</keyword>
<dbReference type="Proteomes" id="UP001063698">
    <property type="component" value="Chromosome"/>
</dbReference>
<evidence type="ECO:0000256" key="1">
    <source>
        <dbReference type="ARBA" id="ARBA00022485"/>
    </source>
</evidence>
<evidence type="ECO:0000256" key="3">
    <source>
        <dbReference type="ARBA" id="ARBA00022723"/>
    </source>
</evidence>
<dbReference type="InterPro" id="IPR020050">
    <property type="entry name" value="FO_synthase_su2"/>
</dbReference>
<keyword evidence="2 6" id="KW-0949">S-adenosyl-L-methionine</keyword>
<sequence length="347" mass="39854">MQADTPSEALDLWHYDIHDLMKIAEDLRRKSVGDVVTFVANYNINYTNVCVYRCPLCAFYRKEGDKDAYFLSIEDMLKMAAEAYSLGATELHVVGGMVPDLTVEYFEEFFREVKRRWPKMTIKALTATEVSYLARRNRMSVREVLERLKEAGLDAMPGGGAEILDEEVLRVIAPAKDPEEWLRVMEIAHDVGIRTNATMLYGHVEKPEHVIKHLFKIRRLQEKTGGFLTFIPLKFKPWNTELKRRGLVEHEASAVYDAKIIAMSRIMLSGFIDNISVYWVAYGKKYSSALLAFGGSDLVGTAFSERIFKSAKQYEGYATLEELAHYARTSDRIPAQRDTFFRVLRYL</sequence>
<dbReference type="NCBIfam" id="TIGR00423">
    <property type="entry name" value="CofH family radical SAM protein"/>
    <property type="match status" value="1"/>
</dbReference>
<dbReference type="SUPFAM" id="SSF102114">
    <property type="entry name" value="Radical SAM enzymes"/>
    <property type="match status" value="1"/>
</dbReference>
<dbReference type="SMART" id="SM00729">
    <property type="entry name" value="Elp3"/>
    <property type="match status" value="1"/>
</dbReference>
<keyword evidence="4 6" id="KW-0408">Iron</keyword>
<dbReference type="SFLD" id="SFLDG01064">
    <property type="entry name" value="F420__menaquinone_cofactor_bio"/>
    <property type="match status" value="1"/>
</dbReference>
<dbReference type="InterPro" id="IPR013785">
    <property type="entry name" value="Aldolase_TIM"/>
</dbReference>
<accession>A0A977KAB8</accession>
<feature type="binding site" evidence="7">
    <location>
        <position position="162"/>
    </location>
    <ligand>
        <name>S-adenosyl-L-methionine</name>
        <dbReference type="ChEBI" id="CHEBI:59789"/>
    </ligand>
</feature>
<feature type="domain" description="Radical SAM core" evidence="8">
    <location>
        <begin position="36"/>
        <end position="273"/>
    </location>
</feature>
<protein>
    <recommendedName>
        <fullName evidence="8">Radical SAM core domain-containing protein</fullName>
    </recommendedName>
</protein>
<dbReference type="KEGG" id="ipc:IPA_03555"/>
<dbReference type="CDD" id="cd01335">
    <property type="entry name" value="Radical_SAM"/>
    <property type="match status" value="1"/>
</dbReference>
<dbReference type="GO" id="GO:0044689">
    <property type="term" value="F:7,8-didemethyl-8-hydroxy-5-deazariboflavin synthase activity"/>
    <property type="evidence" value="ECO:0007669"/>
    <property type="project" value="TreeGrafter"/>
</dbReference>
<dbReference type="EMBL" id="CP006868">
    <property type="protein sequence ID" value="UXD21373.1"/>
    <property type="molecule type" value="Genomic_DNA"/>
</dbReference>
<dbReference type="GO" id="GO:0016765">
    <property type="term" value="F:transferase activity, transferring alkyl or aryl (other than methyl) groups"/>
    <property type="evidence" value="ECO:0007669"/>
    <property type="project" value="InterPro"/>
</dbReference>
<evidence type="ECO:0000256" key="4">
    <source>
        <dbReference type="ARBA" id="ARBA00023004"/>
    </source>
</evidence>
<proteinExistence type="predicted"/>
<dbReference type="PROSITE" id="PS51918">
    <property type="entry name" value="RADICAL_SAM"/>
    <property type="match status" value="1"/>
</dbReference>
<dbReference type="SFLD" id="SFLDG01082">
    <property type="entry name" value="B12-binding_domain_containing"/>
    <property type="match status" value="1"/>
</dbReference>
<evidence type="ECO:0000256" key="2">
    <source>
        <dbReference type="ARBA" id="ARBA00022691"/>
    </source>
</evidence>
<dbReference type="InterPro" id="IPR006638">
    <property type="entry name" value="Elp3/MiaA/NifB-like_rSAM"/>
</dbReference>